<evidence type="ECO:0000256" key="2">
    <source>
        <dbReference type="ARBA" id="ARBA00008012"/>
    </source>
</evidence>
<keyword evidence="6" id="KW-0704">Schiff base</keyword>
<proteinExistence type="inferred from homology"/>
<geneLocation type="mitochondrion" evidence="9"/>
<dbReference type="InterPro" id="IPR013785">
    <property type="entry name" value="Aldolase_TIM"/>
</dbReference>
<dbReference type="Proteomes" id="UP000290189">
    <property type="component" value="Unassembled WGS sequence"/>
</dbReference>
<keyword evidence="4 8" id="KW-0808">Transferase</keyword>
<evidence type="ECO:0000256" key="8">
    <source>
        <dbReference type="RuleBase" id="RU000501"/>
    </source>
</evidence>
<dbReference type="FunFam" id="3.20.20.70:FF:000088">
    <property type="entry name" value="Transaldolase"/>
    <property type="match status" value="1"/>
</dbReference>
<dbReference type="PROSITE" id="PS01054">
    <property type="entry name" value="TRANSALDOLASE_1"/>
    <property type="match status" value="1"/>
</dbReference>
<evidence type="ECO:0000256" key="6">
    <source>
        <dbReference type="ARBA" id="ARBA00023270"/>
    </source>
</evidence>
<dbReference type="AlphaFoldDB" id="A0A3P3Y6A5"/>
<dbReference type="GO" id="GO:0005737">
    <property type="term" value="C:cytoplasm"/>
    <property type="evidence" value="ECO:0007669"/>
    <property type="project" value="InterPro"/>
</dbReference>
<sequence>MVQKKRRRLRESCPSDVFGAVARVCRDWELQAAATQLSKQSSAGMTELDGLIATGTVVVADTGDINAIKLFKPTDATTNPSLLLAAASMPEYSALVNDAIKFGHGDLNKTLDKLAVNFGVEILNIVPGVVSTEVDARLSFDTKATVAKARDLIALYAAAGVDKSRVLIKIASTWEGIQAAEILESEGIHCNMTLLFSIYQAIAAAEAGATLISPFVGRILDWHKASRGVKDIAAHEDPGVLSVKQIWTYYKKFGYRTIVMGASFRNKGEILELAGCDKLTIGPQFLDELSKSTGQVVRQLDVAHASAANITRLHIDESVFRFQMNEDAMATEKLAQGIRSFAADTAKLENVIKAKLKDRSA</sequence>
<accession>A0A3P3Y6A5</accession>
<dbReference type="PROSITE" id="PS00958">
    <property type="entry name" value="TRANSALDOLASE_2"/>
    <property type="match status" value="1"/>
</dbReference>
<dbReference type="EMBL" id="OVEO01000004">
    <property type="protein sequence ID" value="SPQ95707.1"/>
    <property type="molecule type" value="Genomic_DNA"/>
</dbReference>
<comment type="function">
    <text evidence="8">Catalyzes the rate-limiting step of the non-oxidative phase in the pentose phosphate pathway. Catalyzes the reversible conversion of sedheptulose-7-phosphate and D-glyceraldehyde 3-phosphate into erythrose-4-phosphate and beta-D-fructose 6-phosphate.</text>
</comment>
<dbReference type="PANTHER" id="PTHR10683">
    <property type="entry name" value="TRANSALDOLASE"/>
    <property type="match status" value="1"/>
</dbReference>
<evidence type="ECO:0000256" key="7">
    <source>
        <dbReference type="ARBA" id="ARBA00048810"/>
    </source>
</evidence>
<evidence type="ECO:0000313" key="10">
    <source>
        <dbReference type="Proteomes" id="UP000290189"/>
    </source>
</evidence>
<dbReference type="SUPFAM" id="SSF51569">
    <property type="entry name" value="Aldolase"/>
    <property type="match status" value="1"/>
</dbReference>
<dbReference type="GO" id="GO:0004801">
    <property type="term" value="F:transaldolase activity"/>
    <property type="evidence" value="ECO:0007669"/>
    <property type="project" value="UniProtKB-EC"/>
</dbReference>
<evidence type="ECO:0000256" key="1">
    <source>
        <dbReference type="ARBA" id="ARBA00004857"/>
    </source>
</evidence>
<organism evidence="9 10">
    <name type="scientific">Plasmodiophora brassicae</name>
    <name type="common">Clubroot disease agent</name>
    <dbReference type="NCBI Taxonomy" id="37360"/>
    <lineage>
        <taxon>Eukaryota</taxon>
        <taxon>Sar</taxon>
        <taxon>Rhizaria</taxon>
        <taxon>Endomyxa</taxon>
        <taxon>Phytomyxea</taxon>
        <taxon>Plasmodiophorida</taxon>
        <taxon>Plasmodiophoridae</taxon>
        <taxon>Plasmodiophora</taxon>
    </lineage>
</organism>
<dbReference type="InterPro" id="IPR004730">
    <property type="entry name" value="Transaldolase_1"/>
</dbReference>
<dbReference type="InterPro" id="IPR001585">
    <property type="entry name" value="TAL/FSA"/>
</dbReference>
<dbReference type="GO" id="GO:0005975">
    <property type="term" value="P:carbohydrate metabolic process"/>
    <property type="evidence" value="ECO:0007669"/>
    <property type="project" value="InterPro"/>
</dbReference>
<evidence type="ECO:0000313" key="9">
    <source>
        <dbReference type="EMBL" id="SPQ95707.1"/>
    </source>
</evidence>
<reference evidence="9 10" key="1">
    <citation type="submission" date="2018-03" db="EMBL/GenBank/DDBJ databases">
        <authorList>
            <person name="Fogelqvist J."/>
        </authorList>
    </citation>
    <scope>NUCLEOTIDE SEQUENCE [LARGE SCALE GENOMIC DNA]</scope>
</reference>
<dbReference type="Pfam" id="PF00923">
    <property type="entry name" value="TAL_FSA"/>
    <property type="match status" value="1"/>
</dbReference>
<evidence type="ECO:0000256" key="3">
    <source>
        <dbReference type="ARBA" id="ARBA00013151"/>
    </source>
</evidence>
<dbReference type="NCBIfam" id="TIGR00874">
    <property type="entry name" value="talAB"/>
    <property type="match status" value="1"/>
</dbReference>
<keyword evidence="9" id="KW-0496">Mitochondrion</keyword>
<dbReference type="Gene3D" id="3.20.20.70">
    <property type="entry name" value="Aldolase class I"/>
    <property type="match status" value="1"/>
</dbReference>
<dbReference type="PANTHER" id="PTHR10683:SF18">
    <property type="entry name" value="TRANSALDOLASE"/>
    <property type="match status" value="1"/>
</dbReference>
<dbReference type="HAMAP" id="MF_00492">
    <property type="entry name" value="Transaldolase_1"/>
    <property type="match status" value="1"/>
</dbReference>
<keyword evidence="5 8" id="KW-0570">Pentose shunt</keyword>
<dbReference type="GO" id="GO:0009052">
    <property type="term" value="P:pentose-phosphate shunt, non-oxidative branch"/>
    <property type="evidence" value="ECO:0007669"/>
    <property type="project" value="TreeGrafter"/>
</dbReference>
<evidence type="ECO:0000256" key="4">
    <source>
        <dbReference type="ARBA" id="ARBA00022679"/>
    </source>
</evidence>
<comment type="similarity">
    <text evidence="2">Belongs to the transaldolase family. Type 1 subfamily.</text>
</comment>
<dbReference type="CDD" id="cd00957">
    <property type="entry name" value="Transaldolase_TalAB"/>
    <property type="match status" value="1"/>
</dbReference>
<comment type="pathway">
    <text evidence="1 8">Carbohydrate degradation; pentose phosphate pathway; D-glyceraldehyde 3-phosphate and beta-D-fructose 6-phosphate from D-ribose 5-phosphate and D-xylulose 5-phosphate (non-oxidative stage): step 2/3.</text>
</comment>
<gene>
    <name evidence="9" type="ORF">PLBR_LOCUS2922</name>
</gene>
<comment type="catalytic activity">
    <reaction evidence="7 8">
        <text>D-sedoheptulose 7-phosphate + D-glyceraldehyde 3-phosphate = D-erythrose 4-phosphate + beta-D-fructose 6-phosphate</text>
        <dbReference type="Rhea" id="RHEA:17053"/>
        <dbReference type="ChEBI" id="CHEBI:16897"/>
        <dbReference type="ChEBI" id="CHEBI:57483"/>
        <dbReference type="ChEBI" id="CHEBI:57634"/>
        <dbReference type="ChEBI" id="CHEBI:59776"/>
        <dbReference type="EC" id="2.2.1.2"/>
    </reaction>
</comment>
<dbReference type="UniPathway" id="UPA00115">
    <property type="reaction ID" value="UER00414"/>
</dbReference>
<protein>
    <recommendedName>
        <fullName evidence="3 8">Transaldolase</fullName>
        <ecNumber evidence="3 8">2.2.1.2</ecNumber>
    </recommendedName>
</protein>
<dbReference type="InterPro" id="IPR018225">
    <property type="entry name" value="Transaldolase_AS"/>
</dbReference>
<evidence type="ECO:0000256" key="5">
    <source>
        <dbReference type="ARBA" id="ARBA00023126"/>
    </source>
</evidence>
<name>A0A3P3Y6A5_PLABS</name>
<dbReference type="EC" id="2.2.1.2" evidence="3 8"/>